<dbReference type="Proteomes" id="UP000559987">
    <property type="component" value="Unassembled WGS sequence"/>
</dbReference>
<dbReference type="EMBL" id="JACHXZ010000004">
    <property type="protein sequence ID" value="MBB3169651.1"/>
    <property type="molecule type" value="Genomic_DNA"/>
</dbReference>
<name>A0A839USH7_9GAMM</name>
<dbReference type="RefSeq" id="WP_183911149.1">
    <property type="nucleotide sequence ID" value="NZ_JACHXZ010000004.1"/>
</dbReference>
<protein>
    <recommendedName>
        <fullName evidence="1">PilZ domain-containing protein</fullName>
    </recommendedName>
</protein>
<comment type="caution">
    <text evidence="2">The sequence shown here is derived from an EMBL/GenBank/DDBJ whole genome shotgun (WGS) entry which is preliminary data.</text>
</comment>
<gene>
    <name evidence="2" type="ORF">FHS30_002864</name>
</gene>
<evidence type="ECO:0000259" key="1">
    <source>
        <dbReference type="Pfam" id="PF07238"/>
    </source>
</evidence>
<sequence>MSTDNRRYPRIPVRCRVLIQHASCGEVLAQTRDISDGGIFIVANPEVMPPVGTEVRGQVQGMLVDAPVVDMIIVRIEEGGLGLKFCT</sequence>
<feature type="domain" description="PilZ" evidence="1">
    <location>
        <begin position="5"/>
        <end position="85"/>
    </location>
</feature>
<evidence type="ECO:0000313" key="2">
    <source>
        <dbReference type="EMBL" id="MBB3169651.1"/>
    </source>
</evidence>
<dbReference type="Gene3D" id="2.40.10.220">
    <property type="entry name" value="predicted glycosyltransferase like domains"/>
    <property type="match status" value="1"/>
</dbReference>
<dbReference type="Pfam" id="PF07238">
    <property type="entry name" value="PilZ"/>
    <property type="match status" value="1"/>
</dbReference>
<dbReference type="AlphaFoldDB" id="A0A839USH7"/>
<keyword evidence="3" id="KW-1185">Reference proteome</keyword>
<dbReference type="InterPro" id="IPR009875">
    <property type="entry name" value="PilZ_domain"/>
</dbReference>
<accession>A0A839USH7</accession>
<organism evidence="2 3">
    <name type="scientific">Simiduia aestuariiviva</name>
    <dbReference type="NCBI Taxonomy" id="1510459"/>
    <lineage>
        <taxon>Bacteria</taxon>
        <taxon>Pseudomonadati</taxon>
        <taxon>Pseudomonadota</taxon>
        <taxon>Gammaproteobacteria</taxon>
        <taxon>Cellvibrionales</taxon>
        <taxon>Cellvibrionaceae</taxon>
        <taxon>Simiduia</taxon>
    </lineage>
</organism>
<proteinExistence type="predicted"/>
<dbReference type="GO" id="GO:0035438">
    <property type="term" value="F:cyclic-di-GMP binding"/>
    <property type="evidence" value="ECO:0007669"/>
    <property type="project" value="InterPro"/>
</dbReference>
<dbReference type="SUPFAM" id="SSF141371">
    <property type="entry name" value="PilZ domain-like"/>
    <property type="match status" value="1"/>
</dbReference>
<reference evidence="2 3" key="1">
    <citation type="submission" date="2020-08" db="EMBL/GenBank/DDBJ databases">
        <title>Genomic Encyclopedia of Type Strains, Phase III (KMG-III): the genomes of soil and plant-associated and newly described type strains.</title>
        <authorList>
            <person name="Whitman W."/>
        </authorList>
    </citation>
    <scope>NUCLEOTIDE SEQUENCE [LARGE SCALE GENOMIC DNA]</scope>
    <source>
        <strain evidence="2 3">CECT 8571</strain>
    </source>
</reference>
<evidence type="ECO:0000313" key="3">
    <source>
        <dbReference type="Proteomes" id="UP000559987"/>
    </source>
</evidence>